<evidence type="ECO:0000256" key="1">
    <source>
        <dbReference type="ARBA" id="ARBA00004117"/>
    </source>
</evidence>
<evidence type="ECO:0000256" key="2">
    <source>
        <dbReference type="ARBA" id="ARBA00009677"/>
    </source>
</evidence>
<evidence type="ECO:0000313" key="9">
    <source>
        <dbReference type="EMBL" id="GEO80298.1"/>
    </source>
</evidence>
<reference evidence="9 10" key="1">
    <citation type="submission" date="2019-07" db="EMBL/GenBank/DDBJ databases">
        <title>Whole genome shotgun sequence of Rhodospirillum oryzae NBRC 107573.</title>
        <authorList>
            <person name="Hosoyama A."/>
            <person name="Uohara A."/>
            <person name="Ohji S."/>
            <person name="Ichikawa N."/>
        </authorList>
    </citation>
    <scope>NUCLEOTIDE SEQUENCE [LARGE SCALE GENOMIC DNA]</scope>
    <source>
        <strain evidence="9 10">NBRC 107573</strain>
    </source>
</reference>
<evidence type="ECO:0000313" key="10">
    <source>
        <dbReference type="Proteomes" id="UP000321567"/>
    </source>
</evidence>
<dbReference type="AlphaFoldDB" id="A0A512H4F3"/>
<evidence type="ECO:0000256" key="6">
    <source>
        <dbReference type="RuleBase" id="RU362062"/>
    </source>
</evidence>
<protein>
    <recommendedName>
        <fullName evidence="3 6">Flagellar basal-body rod protein FlgC</fullName>
    </recommendedName>
</protein>
<comment type="similarity">
    <text evidence="2">Belongs to the flagella basal body rod proteins family.</text>
</comment>
<dbReference type="NCBIfam" id="TIGR01395">
    <property type="entry name" value="FlgC"/>
    <property type="match status" value="1"/>
</dbReference>
<dbReference type="RefSeq" id="WP_147162362.1">
    <property type="nucleotide sequence ID" value="NZ_BJZO01000007.1"/>
</dbReference>
<accession>A0A512H4F3</accession>
<keyword evidence="10" id="KW-1185">Reference proteome</keyword>
<dbReference type="Pfam" id="PF00460">
    <property type="entry name" value="Flg_bb_rod"/>
    <property type="match status" value="1"/>
</dbReference>
<proteinExistence type="inferred from homology"/>
<organism evidence="9 10">
    <name type="scientific">Pararhodospirillum oryzae</name>
    <dbReference type="NCBI Taxonomy" id="478448"/>
    <lineage>
        <taxon>Bacteria</taxon>
        <taxon>Pseudomonadati</taxon>
        <taxon>Pseudomonadota</taxon>
        <taxon>Alphaproteobacteria</taxon>
        <taxon>Rhodospirillales</taxon>
        <taxon>Rhodospirillaceae</taxon>
        <taxon>Pararhodospirillum</taxon>
    </lineage>
</organism>
<keyword evidence="9" id="KW-0966">Cell projection</keyword>
<sequence length="136" mass="15527">MDEFKQTSQIATSGLKAQAERLRTIAQNLANADSIAEHKGEDPYRRRVVTFRNVMDRELGADVVKTGRVREDMSAFNRKYIPGHPAADDQGYVLTPNVNPLVEMMDMREAQRSYDANLNVITITRQMTRDTIELLR</sequence>
<keyword evidence="9" id="KW-0969">Cilium</keyword>
<dbReference type="Proteomes" id="UP000321567">
    <property type="component" value="Unassembled WGS sequence"/>
</dbReference>
<evidence type="ECO:0000256" key="3">
    <source>
        <dbReference type="ARBA" id="ARBA00017941"/>
    </source>
</evidence>
<comment type="subunit">
    <text evidence="5 6">The basal body constitutes a major portion of the flagellar organelle and consists of four rings (L,P,S, and M) mounted on a central rod. The rod consists of about 26 subunits of FlgG in the distal portion, and FlgB, FlgC and FlgF are thought to build up the proximal portion of the rod with about 6 subunits each.</text>
</comment>
<keyword evidence="4 6" id="KW-0975">Bacterial flagellum</keyword>
<evidence type="ECO:0000256" key="4">
    <source>
        <dbReference type="ARBA" id="ARBA00023143"/>
    </source>
</evidence>
<dbReference type="GO" id="GO:0071978">
    <property type="term" value="P:bacterial-type flagellum-dependent swarming motility"/>
    <property type="evidence" value="ECO:0007669"/>
    <property type="project" value="TreeGrafter"/>
</dbReference>
<evidence type="ECO:0000259" key="7">
    <source>
        <dbReference type="Pfam" id="PF00460"/>
    </source>
</evidence>
<evidence type="ECO:0000256" key="5">
    <source>
        <dbReference type="ARBA" id="ARBA00025933"/>
    </source>
</evidence>
<comment type="subcellular location">
    <subcellularLocation>
        <location evidence="1 6">Bacterial flagellum basal body</location>
    </subcellularLocation>
</comment>
<dbReference type="GO" id="GO:0030694">
    <property type="term" value="C:bacterial-type flagellum basal body, rod"/>
    <property type="evidence" value="ECO:0007669"/>
    <property type="project" value="UniProtKB-UniRule"/>
</dbReference>
<dbReference type="InterPro" id="IPR010930">
    <property type="entry name" value="Flg_bb/hook_C_dom"/>
</dbReference>
<dbReference type="PANTHER" id="PTHR30435:SF2">
    <property type="entry name" value="FLAGELLAR BASAL-BODY ROD PROTEIN FLGC"/>
    <property type="match status" value="1"/>
</dbReference>
<keyword evidence="9" id="KW-0282">Flagellum</keyword>
<dbReference type="OrthoDB" id="9813951at2"/>
<dbReference type="EMBL" id="BJZO01000007">
    <property type="protein sequence ID" value="GEO80298.1"/>
    <property type="molecule type" value="Genomic_DNA"/>
</dbReference>
<feature type="domain" description="Flagellar basal body rod protein N-terminal" evidence="7">
    <location>
        <begin position="9"/>
        <end position="33"/>
    </location>
</feature>
<dbReference type="PANTHER" id="PTHR30435">
    <property type="entry name" value="FLAGELLAR PROTEIN"/>
    <property type="match status" value="1"/>
</dbReference>
<evidence type="ECO:0000259" key="8">
    <source>
        <dbReference type="Pfam" id="PF06429"/>
    </source>
</evidence>
<dbReference type="InterPro" id="IPR001444">
    <property type="entry name" value="Flag_bb_rod_N"/>
</dbReference>
<feature type="domain" description="Flagellar basal-body/hook protein C-terminal" evidence="8">
    <location>
        <begin position="90"/>
        <end position="134"/>
    </location>
</feature>
<gene>
    <name evidence="9" type="ORF">ROR02_04290</name>
</gene>
<name>A0A512H4F3_9PROT</name>
<comment type="caution">
    <text evidence="9">The sequence shown here is derived from an EMBL/GenBank/DDBJ whole genome shotgun (WGS) entry which is preliminary data.</text>
</comment>
<dbReference type="Pfam" id="PF06429">
    <property type="entry name" value="Flg_bbr_C"/>
    <property type="match status" value="1"/>
</dbReference>
<dbReference type="InterPro" id="IPR006299">
    <property type="entry name" value="FlgC"/>
</dbReference>